<dbReference type="Pfam" id="PF07690">
    <property type="entry name" value="MFS_1"/>
    <property type="match status" value="1"/>
</dbReference>
<feature type="transmembrane region" description="Helical" evidence="7">
    <location>
        <begin position="90"/>
        <end position="109"/>
    </location>
</feature>
<dbReference type="InterPro" id="IPR011701">
    <property type="entry name" value="MFS"/>
</dbReference>
<dbReference type="SUPFAM" id="SSF103473">
    <property type="entry name" value="MFS general substrate transporter"/>
    <property type="match status" value="1"/>
</dbReference>
<protein>
    <submittedName>
        <fullName evidence="9">EmrB/QacA subfamily drug resistance transporter</fullName>
    </submittedName>
</protein>
<keyword evidence="5 7" id="KW-1133">Transmembrane helix</keyword>
<dbReference type="NCBIfam" id="TIGR00711">
    <property type="entry name" value="efflux_EmrB"/>
    <property type="match status" value="1"/>
</dbReference>
<keyword evidence="2" id="KW-0813">Transport</keyword>
<dbReference type="PANTHER" id="PTHR23501">
    <property type="entry name" value="MAJOR FACILITATOR SUPERFAMILY"/>
    <property type="match status" value="1"/>
</dbReference>
<evidence type="ECO:0000256" key="2">
    <source>
        <dbReference type="ARBA" id="ARBA00022448"/>
    </source>
</evidence>
<feature type="transmembrane region" description="Helical" evidence="7">
    <location>
        <begin position="211"/>
        <end position="231"/>
    </location>
</feature>
<dbReference type="EMBL" id="SGXC01000003">
    <property type="protein sequence ID" value="RZS78154.1"/>
    <property type="molecule type" value="Genomic_DNA"/>
</dbReference>
<feature type="transmembrane region" description="Helical" evidence="7">
    <location>
        <begin position="148"/>
        <end position="170"/>
    </location>
</feature>
<feature type="transmembrane region" description="Helical" evidence="7">
    <location>
        <begin position="237"/>
        <end position="256"/>
    </location>
</feature>
<dbReference type="Gene3D" id="1.20.1250.20">
    <property type="entry name" value="MFS general substrate transporter like domains"/>
    <property type="match status" value="1"/>
</dbReference>
<dbReference type="InterPro" id="IPR036259">
    <property type="entry name" value="MFS_trans_sf"/>
</dbReference>
<feature type="domain" description="Major facilitator superfamily (MFS) profile" evidence="8">
    <location>
        <begin position="24"/>
        <end position="470"/>
    </location>
</feature>
<organism evidence="9 10">
    <name type="scientific">Pigmentiphaga kullae</name>
    <dbReference type="NCBI Taxonomy" id="151784"/>
    <lineage>
        <taxon>Bacteria</taxon>
        <taxon>Pseudomonadati</taxon>
        <taxon>Pseudomonadota</taxon>
        <taxon>Betaproteobacteria</taxon>
        <taxon>Burkholderiales</taxon>
        <taxon>Alcaligenaceae</taxon>
        <taxon>Pigmentiphaga</taxon>
    </lineage>
</organism>
<proteinExistence type="predicted"/>
<feature type="transmembrane region" description="Helical" evidence="7">
    <location>
        <begin position="176"/>
        <end position="199"/>
    </location>
</feature>
<feature type="transmembrane region" description="Helical" evidence="7">
    <location>
        <begin position="115"/>
        <end position="136"/>
    </location>
</feature>
<feature type="transmembrane region" description="Helical" evidence="7">
    <location>
        <begin position="304"/>
        <end position="327"/>
    </location>
</feature>
<dbReference type="PROSITE" id="PS50850">
    <property type="entry name" value="MFS"/>
    <property type="match status" value="1"/>
</dbReference>
<feature type="transmembrane region" description="Helical" evidence="7">
    <location>
        <begin position="368"/>
        <end position="394"/>
    </location>
</feature>
<gene>
    <name evidence="9" type="ORF">EV675_4795</name>
</gene>
<keyword evidence="6 7" id="KW-0472">Membrane</keyword>
<feature type="transmembrane region" description="Helical" evidence="7">
    <location>
        <begin position="58"/>
        <end position="78"/>
    </location>
</feature>
<feature type="transmembrane region" description="Helical" evidence="7">
    <location>
        <begin position="339"/>
        <end position="362"/>
    </location>
</feature>
<feature type="transmembrane region" description="Helical" evidence="7">
    <location>
        <begin position="21"/>
        <end position="46"/>
    </location>
</feature>
<evidence type="ECO:0000256" key="6">
    <source>
        <dbReference type="ARBA" id="ARBA00023136"/>
    </source>
</evidence>
<dbReference type="Gene3D" id="1.20.1720.10">
    <property type="entry name" value="Multidrug resistance protein D"/>
    <property type="match status" value="1"/>
</dbReference>
<evidence type="ECO:0000313" key="9">
    <source>
        <dbReference type="EMBL" id="RZS78154.1"/>
    </source>
</evidence>
<evidence type="ECO:0000256" key="7">
    <source>
        <dbReference type="SAM" id="Phobius"/>
    </source>
</evidence>
<evidence type="ECO:0000259" key="8">
    <source>
        <dbReference type="PROSITE" id="PS50850"/>
    </source>
</evidence>
<reference evidence="9 10" key="1">
    <citation type="submission" date="2019-02" db="EMBL/GenBank/DDBJ databases">
        <title>Genomic Encyclopedia of Type Strains, Phase IV (KMG-IV): sequencing the most valuable type-strain genomes for metagenomic binning, comparative biology and taxonomic classification.</title>
        <authorList>
            <person name="Goeker M."/>
        </authorList>
    </citation>
    <scope>NUCLEOTIDE SEQUENCE [LARGE SCALE GENOMIC DNA]</scope>
    <source>
        <strain evidence="9 10">K24</strain>
    </source>
</reference>
<dbReference type="InterPro" id="IPR004638">
    <property type="entry name" value="EmrB-like"/>
</dbReference>
<evidence type="ECO:0000256" key="3">
    <source>
        <dbReference type="ARBA" id="ARBA00022475"/>
    </source>
</evidence>
<evidence type="ECO:0000256" key="4">
    <source>
        <dbReference type="ARBA" id="ARBA00022692"/>
    </source>
</evidence>
<evidence type="ECO:0000313" key="10">
    <source>
        <dbReference type="Proteomes" id="UP000292445"/>
    </source>
</evidence>
<dbReference type="Proteomes" id="UP000292445">
    <property type="component" value="Unassembled WGS sequence"/>
</dbReference>
<comment type="subcellular location">
    <subcellularLocation>
        <location evidence="1">Cell membrane</location>
        <topology evidence="1">Multi-pass membrane protein</topology>
    </subcellularLocation>
</comment>
<dbReference type="GO" id="GO:0022857">
    <property type="term" value="F:transmembrane transporter activity"/>
    <property type="evidence" value="ECO:0007669"/>
    <property type="project" value="InterPro"/>
</dbReference>
<name>A0A4Q7N866_9BURK</name>
<dbReference type="InterPro" id="IPR020846">
    <property type="entry name" value="MFS_dom"/>
</dbReference>
<evidence type="ECO:0000256" key="5">
    <source>
        <dbReference type="ARBA" id="ARBA00022989"/>
    </source>
</evidence>
<keyword evidence="3" id="KW-1003">Cell membrane</keyword>
<dbReference type="AlphaFoldDB" id="A0A4Q7N866"/>
<keyword evidence="10" id="KW-1185">Reference proteome</keyword>
<feature type="transmembrane region" description="Helical" evidence="7">
    <location>
        <begin position="447"/>
        <end position="467"/>
    </location>
</feature>
<dbReference type="OrthoDB" id="9807274at2"/>
<accession>A0A4Q7N866</accession>
<sequence>MALSTNDHSPFMTRVTQRLGPMVVPLIVGCALFMQMLDSTVIATALPAMAHSFGEDPVRLNVAITAYLLSAAVFVPICGWAADRFGARQVFASAIVLFTISSTLCGLSQTLGQMVAGRMLQGFAGAMMVPVGRIVLLRTVSKSELVRAMSFLSMPALLGPIFGPAVGGFLVEYGSWRWIFFMNLPIGVLGVILALRYIHDTEAGQPQPLDIIGFLLTAVCLGTLVFCFEAVGHGVLSTPMVLGLLVLGGVCGLLYVKHAERSPHPILDFRLLKIPTFSIALLGGNLCRLAVGAVPFLLAMQLQVAFGMGPFAAGMLTFAGALGALIMKMSASPIIKRFGFRRTLVVNAFLTGASIIGCVLFTPVTPHAVIIIVLLLGGFFRSLQLTGVNSLAYADIGPEQMGRATGMASAVQQLAISLGVAVAAFALKVSMATRGATTLDAYDVIPGFLVIGITMMMSVIFFSRLSANAGSAVSGKK</sequence>
<comment type="caution">
    <text evidence="9">The sequence shown here is derived from an EMBL/GenBank/DDBJ whole genome shotgun (WGS) entry which is preliminary data.</text>
</comment>
<dbReference type="PANTHER" id="PTHR23501:SF1">
    <property type="entry name" value="TRANSPORT PROTEIN HSRA-RELATED"/>
    <property type="match status" value="1"/>
</dbReference>
<feature type="transmembrane region" description="Helical" evidence="7">
    <location>
        <begin position="406"/>
        <end position="427"/>
    </location>
</feature>
<feature type="transmembrane region" description="Helical" evidence="7">
    <location>
        <begin position="277"/>
        <end position="298"/>
    </location>
</feature>
<evidence type="ECO:0000256" key="1">
    <source>
        <dbReference type="ARBA" id="ARBA00004651"/>
    </source>
</evidence>
<dbReference type="GO" id="GO:0005886">
    <property type="term" value="C:plasma membrane"/>
    <property type="evidence" value="ECO:0007669"/>
    <property type="project" value="UniProtKB-SubCell"/>
</dbReference>
<keyword evidence="4 7" id="KW-0812">Transmembrane</keyword>